<dbReference type="Proteomes" id="UP000579523">
    <property type="component" value="Unassembled WGS sequence"/>
</dbReference>
<sequence>MNARRSVRDHERLLQHSEARLTWALITVVIKRLTREEPAHGWKRKPPANRWQLASRHRPRPRSSPASV</sequence>
<evidence type="ECO:0000313" key="2">
    <source>
        <dbReference type="EMBL" id="MBB4899447.1"/>
    </source>
</evidence>
<evidence type="ECO:0000256" key="1">
    <source>
        <dbReference type="SAM" id="MobiDB-lite"/>
    </source>
</evidence>
<dbReference type="AlphaFoldDB" id="A0A7W7PRC6"/>
<comment type="caution">
    <text evidence="2">The sequence shown here is derived from an EMBL/GenBank/DDBJ whole genome shotgun (WGS) entry which is preliminary data.</text>
</comment>
<evidence type="ECO:0008006" key="4">
    <source>
        <dbReference type="Google" id="ProtNLM"/>
    </source>
</evidence>
<organism evidence="2 3">
    <name type="scientific">Streptomyces griseomycini</name>
    <dbReference type="NCBI Taxonomy" id="66895"/>
    <lineage>
        <taxon>Bacteria</taxon>
        <taxon>Bacillati</taxon>
        <taxon>Actinomycetota</taxon>
        <taxon>Actinomycetes</taxon>
        <taxon>Kitasatosporales</taxon>
        <taxon>Streptomycetaceae</taxon>
        <taxon>Streptomyces</taxon>
    </lineage>
</organism>
<name>A0A7W7PRC6_9ACTN</name>
<dbReference type="EMBL" id="JACHJI010000005">
    <property type="protein sequence ID" value="MBB4899447.1"/>
    <property type="molecule type" value="Genomic_DNA"/>
</dbReference>
<evidence type="ECO:0000313" key="3">
    <source>
        <dbReference type="Proteomes" id="UP000579523"/>
    </source>
</evidence>
<accession>A0A7W7PRC6</accession>
<protein>
    <recommendedName>
        <fullName evidence="4">Transposase</fullName>
    </recommendedName>
</protein>
<keyword evidence="3" id="KW-1185">Reference proteome</keyword>
<feature type="region of interest" description="Disordered" evidence="1">
    <location>
        <begin position="36"/>
        <end position="68"/>
    </location>
</feature>
<proteinExistence type="predicted"/>
<reference evidence="2 3" key="1">
    <citation type="submission" date="2020-08" db="EMBL/GenBank/DDBJ databases">
        <title>Genomic Encyclopedia of Type Strains, Phase III (KMG-III): the genomes of soil and plant-associated and newly described type strains.</title>
        <authorList>
            <person name="Whitman W."/>
        </authorList>
    </citation>
    <scope>NUCLEOTIDE SEQUENCE [LARGE SCALE GENOMIC DNA]</scope>
    <source>
        <strain evidence="2 3">CECT 3273</strain>
    </source>
</reference>
<gene>
    <name evidence="2" type="ORF">FHS37_003507</name>
</gene>